<dbReference type="Proteomes" id="UP001501706">
    <property type="component" value="Unassembled WGS sequence"/>
</dbReference>
<proteinExistence type="inferred from homology"/>
<dbReference type="CDD" id="cd13578">
    <property type="entry name" value="PBP2_Bug27"/>
    <property type="match status" value="1"/>
</dbReference>
<evidence type="ECO:0000313" key="4">
    <source>
        <dbReference type="Proteomes" id="UP001501706"/>
    </source>
</evidence>
<keyword evidence="2" id="KW-0732">Signal</keyword>
<accession>A0ABN1CGW8</accession>
<comment type="similarity">
    <text evidence="1">Belongs to the UPF0065 (bug) family.</text>
</comment>
<evidence type="ECO:0000313" key="3">
    <source>
        <dbReference type="EMBL" id="GAA0518881.1"/>
    </source>
</evidence>
<protein>
    <submittedName>
        <fullName evidence="3">Tripartite tricarboxylate transporter substrate binding protein</fullName>
    </submittedName>
</protein>
<dbReference type="PIRSF" id="PIRSF017082">
    <property type="entry name" value="YflP"/>
    <property type="match status" value="1"/>
</dbReference>
<feature type="chain" id="PRO_5045625828" evidence="2">
    <location>
        <begin position="27"/>
        <end position="329"/>
    </location>
</feature>
<dbReference type="Gene3D" id="3.40.190.150">
    <property type="entry name" value="Bordetella uptake gene, domain 1"/>
    <property type="match status" value="1"/>
</dbReference>
<gene>
    <name evidence="3" type="ORF">GCM10009097_40540</name>
</gene>
<dbReference type="InterPro" id="IPR005064">
    <property type="entry name" value="BUG"/>
</dbReference>
<feature type="signal peptide" evidence="2">
    <location>
        <begin position="1"/>
        <end position="26"/>
    </location>
</feature>
<sequence>MTNIMRHLALAAALGATSLFPHGVFAQGASWPTRSVRVIVPFLAGGSIDVVARTLAAELSARYHQQFVVENKAGAGGTIGTDLVAKSAADGYTLLLTAQGPLVINPFIMSKLPYDAQHAFAPVSRVVDAPNVLVASPKAGLPTFEAFLQRARSGGAPLTYATQGVGTTGHVTGALLDQALGISLTHVPYNGFPPILTDVMQGRVDLMIADTVNVGERVRTGQLAAVAVASPRRSSVLPEVPTFAEKGYPEIVAGPWFALLAPTGTSKSVRDKLSATVKEILAKPDIATRFHDMGLDIVGSTPDDLQSYMDKEYARWGTIIRKAGIQSAS</sequence>
<dbReference type="InterPro" id="IPR042100">
    <property type="entry name" value="Bug_dom1"/>
</dbReference>
<dbReference type="Gene3D" id="3.40.190.10">
    <property type="entry name" value="Periplasmic binding protein-like II"/>
    <property type="match status" value="1"/>
</dbReference>
<dbReference type="EMBL" id="BAAAEN010000017">
    <property type="protein sequence ID" value="GAA0518881.1"/>
    <property type="molecule type" value="Genomic_DNA"/>
</dbReference>
<dbReference type="PANTHER" id="PTHR42928">
    <property type="entry name" value="TRICARBOXYLATE-BINDING PROTEIN"/>
    <property type="match status" value="1"/>
</dbReference>
<dbReference type="PANTHER" id="PTHR42928:SF5">
    <property type="entry name" value="BLR1237 PROTEIN"/>
    <property type="match status" value="1"/>
</dbReference>
<keyword evidence="4" id="KW-1185">Reference proteome</keyword>
<reference evidence="3 4" key="1">
    <citation type="journal article" date="2019" name="Int. J. Syst. Evol. Microbiol.">
        <title>The Global Catalogue of Microorganisms (GCM) 10K type strain sequencing project: providing services to taxonomists for standard genome sequencing and annotation.</title>
        <authorList>
            <consortium name="The Broad Institute Genomics Platform"/>
            <consortium name="The Broad Institute Genome Sequencing Center for Infectious Disease"/>
            <person name="Wu L."/>
            <person name="Ma J."/>
        </authorList>
    </citation>
    <scope>NUCLEOTIDE SEQUENCE [LARGE SCALE GENOMIC DNA]</scope>
    <source>
        <strain evidence="3 4">JCM 14330</strain>
    </source>
</reference>
<dbReference type="SUPFAM" id="SSF53850">
    <property type="entry name" value="Periplasmic binding protein-like II"/>
    <property type="match status" value="1"/>
</dbReference>
<organism evidence="3 4">
    <name type="scientific">Pigmentiphaga daeguensis</name>
    <dbReference type="NCBI Taxonomy" id="414049"/>
    <lineage>
        <taxon>Bacteria</taxon>
        <taxon>Pseudomonadati</taxon>
        <taxon>Pseudomonadota</taxon>
        <taxon>Betaproteobacteria</taxon>
        <taxon>Burkholderiales</taxon>
        <taxon>Alcaligenaceae</taxon>
        <taxon>Pigmentiphaga</taxon>
    </lineage>
</organism>
<comment type="caution">
    <text evidence="3">The sequence shown here is derived from an EMBL/GenBank/DDBJ whole genome shotgun (WGS) entry which is preliminary data.</text>
</comment>
<evidence type="ECO:0000256" key="1">
    <source>
        <dbReference type="ARBA" id="ARBA00006987"/>
    </source>
</evidence>
<name>A0ABN1CGW8_9BURK</name>
<evidence type="ECO:0000256" key="2">
    <source>
        <dbReference type="SAM" id="SignalP"/>
    </source>
</evidence>
<dbReference type="Pfam" id="PF03401">
    <property type="entry name" value="TctC"/>
    <property type="match status" value="1"/>
</dbReference>